<keyword evidence="2" id="KW-1185">Reference proteome</keyword>
<dbReference type="AlphaFoldDB" id="A0A940YD69"/>
<evidence type="ECO:0000313" key="2">
    <source>
        <dbReference type="Proteomes" id="UP000676246"/>
    </source>
</evidence>
<dbReference type="Proteomes" id="UP000676246">
    <property type="component" value="Unassembled WGS sequence"/>
</dbReference>
<dbReference type="SUPFAM" id="SSF57783">
    <property type="entry name" value="Zinc beta-ribbon"/>
    <property type="match status" value="1"/>
</dbReference>
<dbReference type="RefSeq" id="WP_199232326.1">
    <property type="nucleotide sequence ID" value="NZ_JAGQDD010000016.1"/>
</dbReference>
<name>A0A940YD69_9BURK</name>
<protein>
    <submittedName>
        <fullName evidence="1">Uncharacterized protein</fullName>
    </submittedName>
</protein>
<gene>
    <name evidence="1" type="ORF">KAK03_18490</name>
</gene>
<proteinExistence type="predicted"/>
<reference evidence="1 2" key="1">
    <citation type="submission" date="2021-04" db="EMBL/GenBank/DDBJ databases">
        <title>The genome sequence of Ideonella sp. 3Y2.</title>
        <authorList>
            <person name="Liu Y."/>
        </authorList>
    </citation>
    <scope>NUCLEOTIDE SEQUENCE [LARGE SCALE GENOMIC DNA]</scope>
    <source>
        <strain evidence="1 2">3Y2</strain>
    </source>
</reference>
<sequence>MPASDALALLATHVKPDSTYQPLKDEHSRRWHASTARGEFEILTTGVKWYDTRAHAGGGGAIDLAMHLLGVSFVDAVKRFTAR</sequence>
<comment type="caution">
    <text evidence="1">The sequence shown here is derived from an EMBL/GenBank/DDBJ whole genome shotgun (WGS) entry which is preliminary data.</text>
</comment>
<organism evidence="1 2">
    <name type="scientific">Ideonella alba</name>
    <dbReference type="NCBI Taxonomy" id="2824118"/>
    <lineage>
        <taxon>Bacteria</taxon>
        <taxon>Pseudomonadati</taxon>
        <taxon>Pseudomonadota</taxon>
        <taxon>Betaproteobacteria</taxon>
        <taxon>Burkholderiales</taxon>
        <taxon>Sphaerotilaceae</taxon>
        <taxon>Ideonella</taxon>
    </lineage>
</organism>
<accession>A0A940YD69</accession>
<evidence type="ECO:0000313" key="1">
    <source>
        <dbReference type="EMBL" id="MBQ0932470.1"/>
    </source>
</evidence>
<dbReference type="EMBL" id="JAGQDD010000016">
    <property type="protein sequence ID" value="MBQ0932470.1"/>
    <property type="molecule type" value="Genomic_DNA"/>
</dbReference>